<feature type="transmembrane region" description="Helical" evidence="1">
    <location>
        <begin position="173"/>
        <end position="196"/>
    </location>
</feature>
<dbReference type="EMBL" id="LCOJ01000006">
    <property type="protein sequence ID" value="KKU75701.1"/>
    <property type="molecule type" value="Genomic_DNA"/>
</dbReference>
<accession>A0A0G1T1K5</accession>
<evidence type="ECO:0000256" key="1">
    <source>
        <dbReference type="SAM" id="Phobius"/>
    </source>
</evidence>
<keyword evidence="1" id="KW-0812">Transmembrane</keyword>
<feature type="transmembrane region" description="Helical" evidence="1">
    <location>
        <begin position="29"/>
        <end position="47"/>
    </location>
</feature>
<dbReference type="Proteomes" id="UP000034879">
    <property type="component" value="Unassembled WGS sequence"/>
</dbReference>
<evidence type="ECO:0000259" key="2">
    <source>
        <dbReference type="Pfam" id="PF11141"/>
    </source>
</evidence>
<comment type="caution">
    <text evidence="3">The sequence shown here is derived from an EMBL/GenBank/DDBJ whole genome shotgun (WGS) entry which is preliminary data.</text>
</comment>
<dbReference type="AlphaFoldDB" id="A0A0G1T1K5"/>
<sequence>MGVQISPWAQMNNPILFSLKNLKDFFHKYESALSSTTLVAGFLIDYFTLNRVDYLFDNILIIVYLLIAGGSIFLINLYETGRFHNRFTHAAYEFLPFVLQFVFGGLFSAFTVFYGKSSSFVATGFFVLTLFVLMVGNEFLKKRYSKLVFQLGIYFLALFSFFIYFLPVVLRQMGAIIFLWSGIVSLVFISAFIFIIARVAHFQYKESYQTLFLVIFGIWASMSLLYFLNIIPPIPLSLKAGEIYHSVEKLAGGGYLATGEKEEKWYQKWSFKKEIHLRAGESVYVWSSVFAPAGLKINIIHAWQYFNEEEGEWIDSSLISFPVLGGRDGGYRGFSKKENVFPGKWRVDVKTERGQIIGRIRFDIKTGDFAPELQIRKI</sequence>
<feature type="transmembrane region" description="Helical" evidence="1">
    <location>
        <begin position="120"/>
        <end position="140"/>
    </location>
</feature>
<keyword evidence="1" id="KW-1133">Transmembrane helix</keyword>
<gene>
    <name evidence="3" type="ORF">UY01_C0006G0030</name>
</gene>
<feature type="transmembrane region" description="Helical" evidence="1">
    <location>
        <begin position="147"/>
        <end position="167"/>
    </location>
</feature>
<dbReference type="InterPro" id="IPR022606">
    <property type="entry name" value="DUF2914"/>
</dbReference>
<name>A0A0G1T1K5_9BACT</name>
<feature type="domain" description="DUF2914" evidence="2">
    <location>
        <begin position="298"/>
        <end position="364"/>
    </location>
</feature>
<keyword evidence="1" id="KW-0472">Membrane</keyword>
<feature type="transmembrane region" description="Helical" evidence="1">
    <location>
        <begin position="208"/>
        <end position="228"/>
    </location>
</feature>
<feature type="transmembrane region" description="Helical" evidence="1">
    <location>
        <begin position="90"/>
        <end position="114"/>
    </location>
</feature>
<dbReference type="Pfam" id="PF11141">
    <property type="entry name" value="DUF2914"/>
    <property type="match status" value="1"/>
</dbReference>
<evidence type="ECO:0000313" key="3">
    <source>
        <dbReference type="EMBL" id="KKU75701.1"/>
    </source>
</evidence>
<proteinExistence type="predicted"/>
<feature type="transmembrane region" description="Helical" evidence="1">
    <location>
        <begin position="59"/>
        <end position="78"/>
    </location>
</feature>
<protein>
    <recommendedName>
        <fullName evidence="2">DUF2914 domain-containing protein</fullName>
    </recommendedName>
</protein>
<organism evidence="3 4">
    <name type="scientific">Candidatus Nomurabacteria bacterium GW2011_GWB1_47_6</name>
    <dbReference type="NCBI Taxonomy" id="1618749"/>
    <lineage>
        <taxon>Bacteria</taxon>
        <taxon>Candidatus Nomuraibacteriota</taxon>
    </lineage>
</organism>
<reference evidence="3 4" key="1">
    <citation type="journal article" date="2015" name="Nature">
        <title>rRNA introns, odd ribosomes, and small enigmatic genomes across a large radiation of phyla.</title>
        <authorList>
            <person name="Brown C.T."/>
            <person name="Hug L.A."/>
            <person name="Thomas B.C."/>
            <person name="Sharon I."/>
            <person name="Castelle C.J."/>
            <person name="Singh A."/>
            <person name="Wilkins M.J."/>
            <person name="Williams K.H."/>
            <person name="Banfield J.F."/>
        </authorList>
    </citation>
    <scope>NUCLEOTIDE SEQUENCE [LARGE SCALE GENOMIC DNA]</scope>
</reference>
<evidence type="ECO:0000313" key="4">
    <source>
        <dbReference type="Proteomes" id="UP000034879"/>
    </source>
</evidence>